<sequence>MKKLLYAIAVSATIFTGCSKDEDDEIPTKVPVVGEITGDITANRTLAFGNYTLKGIVKIQSGVTLTIEAGSTFTADKSDGDDGLVVLNGGKLIANGTADNPIVLTEKSKVGGSWNGIIMYGDAPIVNSSTATVTQTAFSEDGLNLSYGGTNATHNGGSLKYVRVEYAGRVITTNSKEQNGFSFYSVGSGTVLENLVSYKGNDDGFEFYGGTVSAKNLISYGNADDSFDWQDGWRGQDNTNWYAYQTGVGNYGMEIEAKGVNNAFWPVVKNITLKRAAGTTTEAQSEIQLDAFQFKAQGNGDYSNIVIDGYGSQTTPTSFNGGAVQIRDLVTYNDQVLTGKIKLTNVKVTNTPILFINGVSTVNVNAASFGTNWTTSTTATGASLTKGKWATVDGVDLLANL</sequence>
<dbReference type="PROSITE" id="PS51257">
    <property type="entry name" value="PROKAR_LIPOPROTEIN"/>
    <property type="match status" value="1"/>
</dbReference>
<dbReference type="EMBL" id="CP157485">
    <property type="protein sequence ID" value="XBO48451.1"/>
    <property type="molecule type" value="Genomic_DNA"/>
</dbReference>
<dbReference type="RefSeq" id="WP_406825819.1">
    <property type="nucleotide sequence ID" value="NZ_CP157485.1"/>
</dbReference>
<organism evidence="1">
    <name type="scientific">Pedobacter sp. KACC 23697</name>
    <dbReference type="NCBI Taxonomy" id="3149230"/>
    <lineage>
        <taxon>Bacteria</taxon>
        <taxon>Pseudomonadati</taxon>
        <taxon>Bacteroidota</taxon>
        <taxon>Sphingobacteriia</taxon>
        <taxon>Sphingobacteriales</taxon>
        <taxon>Sphingobacteriaceae</taxon>
        <taxon>Pedobacter</taxon>
    </lineage>
</organism>
<protein>
    <recommendedName>
        <fullName evidence="2">Lipoprotein</fullName>
    </recommendedName>
</protein>
<accession>A0AAU7K6T4</accession>
<reference evidence="1" key="1">
    <citation type="submission" date="2024-05" db="EMBL/GenBank/DDBJ databases">
        <authorList>
            <person name="Kim S."/>
            <person name="Heo J."/>
            <person name="Choi H."/>
            <person name="Choi Y."/>
            <person name="Kwon S.-W."/>
            <person name="Kim Y."/>
        </authorList>
    </citation>
    <scope>NUCLEOTIDE SEQUENCE</scope>
    <source>
        <strain evidence="1">KACC 23697</strain>
    </source>
</reference>
<proteinExistence type="predicted"/>
<evidence type="ECO:0000313" key="1">
    <source>
        <dbReference type="EMBL" id="XBO48451.1"/>
    </source>
</evidence>
<dbReference type="AlphaFoldDB" id="A0AAU7K6T4"/>
<dbReference type="PANTHER" id="PTHR41339:SF1">
    <property type="entry name" value="SECRETED PROTEIN"/>
    <property type="match status" value="1"/>
</dbReference>
<name>A0AAU7K6T4_9SPHI</name>
<evidence type="ECO:0008006" key="2">
    <source>
        <dbReference type="Google" id="ProtNLM"/>
    </source>
</evidence>
<dbReference type="PANTHER" id="PTHR41339">
    <property type="entry name" value="LIPL48"/>
    <property type="match status" value="1"/>
</dbReference>
<gene>
    <name evidence="1" type="ORF">ABEG20_02400</name>
</gene>